<dbReference type="PANTHER" id="PTHR10131">
    <property type="entry name" value="TNF RECEPTOR ASSOCIATED FACTOR"/>
    <property type="match status" value="1"/>
</dbReference>
<evidence type="ECO:0000256" key="4">
    <source>
        <dbReference type="PROSITE-ProRule" id="PRU00207"/>
    </source>
</evidence>
<evidence type="ECO:0000256" key="2">
    <source>
        <dbReference type="ARBA" id="ARBA00022771"/>
    </source>
</evidence>
<protein>
    <submittedName>
        <fullName evidence="7">TRAF-type domain-containing protein</fullName>
    </submittedName>
</protein>
<reference evidence="7" key="1">
    <citation type="submission" date="2016-11" db="UniProtKB">
        <authorList>
            <consortium name="WormBaseParasite"/>
        </authorList>
    </citation>
    <scope>IDENTIFICATION</scope>
</reference>
<accession>A0A1I7WGG4</accession>
<sequence length="240" mass="28005">MKIPTISTKVLTGNTKMFSLNSYFMIGAKPTCETHFTDCNNRRIVCINGCGELIPLYQKEDHIIECRKKVAKCSYCHTTVKTEMLKSHLKVVYLFIFKIKLKLWYYFYQIQQHHFSCPNASNVCPFAAFGCTYTEKYDVQKHLSEEPIRHLIYLCDELTELKGYYTMIQNDMDGIKSRHSELIQKTISCEEMYGAQLVWRIDNVAQKQNEAKASCRLYTSNDYNIFTTLTKISILSQKKT</sequence>
<dbReference type="WBParaSite" id="Hba_04048">
    <property type="protein sequence ID" value="Hba_04048"/>
    <property type="gene ID" value="Hba_04048"/>
</dbReference>
<keyword evidence="6" id="KW-1185">Reference proteome</keyword>
<dbReference type="InterPro" id="IPR001293">
    <property type="entry name" value="Znf_TRAF"/>
</dbReference>
<feature type="zinc finger region" description="TRAF-type" evidence="4">
    <location>
        <begin position="34"/>
        <end position="86"/>
    </location>
</feature>
<dbReference type="GO" id="GO:0043122">
    <property type="term" value="P:regulation of canonical NF-kappaB signal transduction"/>
    <property type="evidence" value="ECO:0007669"/>
    <property type="project" value="TreeGrafter"/>
</dbReference>
<proteinExistence type="predicted"/>
<evidence type="ECO:0000313" key="7">
    <source>
        <dbReference type="WBParaSite" id="Hba_04048"/>
    </source>
</evidence>
<evidence type="ECO:0000259" key="5">
    <source>
        <dbReference type="PROSITE" id="PS50145"/>
    </source>
</evidence>
<evidence type="ECO:0000256" key="1">
    <source>
        <dbReference type="ARBA" id="ARBA00022723"/>
    </source>
</evidence>
<dbReference type="SUPFAM" id="SSF49599">
    <property type="entry name" value="TRAF domain-like"/>
    <property type="match status" value="1"/>
</dbReference>
<organism evidence="6 7">
    <name type="scientific">Heterorhabditis bacteriophora</name>
    <name type="common">Entomopathogenic nematode worm</name>
    <dbReference type="NCBI Taxonomy" id="37862"/>
    <lineage>
        <taxon>Eukaryota</taxon>
        <taxon>Metazoa</taxon>
        <taxon>Ecdysozoa</taxon>
        <taxon>Nematoda</taxon>
        <taxon>Chromadorea</taxon>
        <taxon>Rhabditida</taxon>
        <taxon>Rhabditina</taxon>
        <taxon>Rhabditomorpha</taxon>
        <taxon>Strongyloidea</taxon>
        <taxon>Heterorhabditidae</taxon>
        <taxon>Heterorhabditis</taxon>
    </lineage>
</organism>
<dbReference type="GO" id="GO:0008270">
    <property type="term" value="F:zinc ion binding"/>
    <property type="evidence" value="ECO:0007669"/>
    <property type="project" value="UniProtKB-KW"/>
</dbReference>
<dbReference type="Gene3D" id="3.30.40.10">
    <property type="entry name" value="Zinc/RING finger domain, C3HC4 (zinc finger)"/>
    <property type="match status" value="1"/>
</dbReference>
<name>A0A1I7WGG4_HETBA</name>
<dbReference type="Pfam" id="PF02176">
    <property type="entry name" value="zf-TRAF"/>
    <property type="match status" value="1"/>
</dbReference>
<dbReference type="Proteomes" id="UP000095283">
    <property type="component" value="Unplaced"/>
</dbReference>
<keyword evidence="1 4" id="KW-0479">Metal-binding</keyword>
<dbReference type="PROSITE" id="PS50145">
    <property type="entry name" value="ZF_TRAF"/>
    <property type="match status" value="1"/>
</dbReference>
<evidence type="ECO:0000256" key="3">
    <source>
        <dbReference type="ARBA" id="ARBA00022833"/>
    </source>
</evidence>
<dbReference type="InterPro" id="IPR013083">
    <property type="entry name" value="Znf_RING/FYVE/PHD"/>
</dbReference>
<keyword evidence="3 4" id="KW-0862">Zinc</keyword>
<dbReference type="AlphaFoldDB" id="A0A1I7WGG4"/>
<keyword evidence="2 4" id="KW-0863">Zinc-finger</keyword>
<evidence type="ECO:0000313" key="6">
    <source>
        <dbReference type="Proteomes" id="UP000095283"/>
    </source>
</evidence>
<dbReference type="PANTHER" id="PTHR10131:SF151">
    <property type="entry name" value="TNF RECEPTOR ASSOCIATED FACTOR (TRAF) HOMOLOG"/>
    <property type="match status" value="1"/>
</dbReference>
<feature type="domain" description="TRAF-type" evidence="5">
    <location>
        <begin position="34"/>
        <end position="86"/>
    </location>
</feature>